<dbReference type="OrthoDB" id="4786544at2759"/>
<dbReference type="AlphaFoldDB" id="W3XIH8"/>
<gene>
    <name evidence="2" type="ORF">PFICI_03903</name>
</gene>
<evidence type="ECO:0000256" key="1">
    <source>
        <dbReference type="SAM" id="MobiDB-lite"/>
    </source>
</evidence>
<protein>
    <submittedName>
        <fullName evidence="2">Uncharacterized protein</fullName>
    </submittedName>
</protein>
<dbReference type="GeneID" id="19268916"/>
<sequence>MDCDMCFSHNSIRSTIEQISTPSSVTDEFRTTSEETSSNTDRSSSPTEEACSTTEHSPKPIEKTSSTTEPVRVYLNKYGDVPNPARQIKAARRRRNQELRRTDPERYRREMAEKKILRDEKLRAERELRRCR</sequence>
<evidence type="ECO:0000313" key="2">
    <source>
        <dbReference type="EMBL" id="ETS85878.1"/>
    </source>
</evidence>
<organism evidence="2 3">
    <name type="scientific">Pestalotiopsis fici (strain W106-1 / CGMCC3.15140)</name>
    <dbReference type="NCBI Taxonomy" id="1229662"/>
    <lineage>
        <taxon>Eukaryota</taxon>
        <taxon>Fungi</taxon>
        <taxon>Dikarya</taxon>
        <taxon>Ascomycota</taxon>
        <taxon>Pezizomycotina</taxon>
        <taxon>Sordariomycetes</taxon>
        <taxon>Xylariomycetidae</taxon>
        <taxon>Amphisphaeriales</taxon>
        <taxon>Sporocadaceae</taxon>
        <taxon>Pestalotiopsis</taxon>
    </lineage>
</organism>
<reference evidence="3" key="1">
    <citation type="journal article" date="2015" name="BMC Genomics">
        <title>Genomic and transcriptomic analysis of the endophytic fungus Pestalotiopsis fici reveals its lifestyle and high potential for synthesis of natural products.</title>
        <authorList>
            <person name="Wang X."/>
            <person name="Zhang X."/>
            <person name="Liu L."/>
            <person name="Xiang M."/>
            <person name="Wang W."/>
            <person name="Sun X."/>
            <person name="Che Y."/>
            <person name="Guo L."/>
            <person name="Liu G."/>
            <person name="Guo L."/>
            <person name="Wang C."/>
            <person name="Yin W.B."/>
            <person name="Stadler M."/>
            <person name="Zhang X."/>
            <person name="Liu X."/>
        </authorList>
    </citation>
    <scope>NUCLEOTIDE SEQUENCE [LARGE SCALE GENOMIC DNA]</scope>
    <source>
        <strain evidence="3">W106-1 / CGMCC3.15140</strain>
    </source>
</reference>
<dbReference type="HOGENOM" id="CLU_1917783_0_0_1"/>
<proteinExistence type="predicted"/>
<keyword evidence="3" id="KW-1185">Reference proteome</keyword>
<feature type="region of interest" description="Disordered" evidence="1">
    <location>
        <begin position="12"/>
        <end position="107"/>
    </location>
</feature>
<feature type="compositionally biased region" description="Polar residues" evidence="1">
    <location>
        <begin position="12"/>
        <end position="26"/>
    </location>
</feature>
<dbReference type="Proteomes" id="UP000030651">
    <property type="component" value="Unassembled WGS sequence"/>
</dbReference>
<accession>W3XIH8</accession>
<feature type="compositionally biased region" description="Basic and acidic residues" evidence="1">
    <location>
        <begin position="96"/>
        <end position="107"/>
    </location>
</feature>
<name>W3XIH8_PESFW</name>
<dbReference type="EMBL" id="KI912110">
    <property type="protein sequence ID" value="ETS85878.1"/>
    <property type="molecule type" value="Genomic_DNA"/>
</dbReference>
<dbReference type="InParanoid" id="W3XIH8"/>
<dbReference type="RefSeq" id="XP_007830675.1">
    <property type="nucleotide sequence ID" value="XM_007832484.1"/>
</dbReference>
<dbReference type="KEGG" id="pfy:PFICI_03903"/>
<feature type="compositionally biased region" description="Polar residues" evidence="1">
    <location>
        <begin position="34"/>
        <end position="55"/>
    </location>
</feature>
<evidence type="ECO:0000313" key="3">
    <source>
        <dbReference type="Proteomes" id="UP000030651"/>
    </source>
</evidence>